<accession>A0A1M6YSS1</accession>
<organism evidence="4 5">
    <name type="scientific">Xylanibacter ruminicola</name>
    <name type="common">Prevotella ruminicola</name>
    <dbReference type="NCBI Taxonomy" id="839"/>
    <lineage>
        <taxon>Bacteria</taxon>
        <taxon>Pseudomonadati</taxon>
        <taxon>Bacteroidota</taxon>
        <taxon>Bacteroidia</taxon>
        <taxon>Bacteroidales</taxon>
        <taxon>Prevotellaceae</taxon>
        <taxon>Xylanibacter</taxon>
    </lineage>
</organism>
<evidence type="ECO:0000313" key="4">
    <source>
        <dbReference type="EMBL" id="SHL21102.1"/>
    </source>
</evidence>
<protein>
    <submittedName>
        <fullName evidence="4">Predicted membrane protein</fullName>
    </submittedName>
</protein>
<gene>
    <name evidence="4" type="ORF">SAMN05216463_1328</name>
</gene>
<feature type="compositionally biased region" description="Gly residues" evidence="1">
    <location>
        <begin position="527"/>
        <end position="552"/>
    </location>
</feature>
<name>A0A1M6YSS1_XYLRU</name>
<evidence type="ECO:0000256" key="2">
    <source>
        <dbReference type="SAM" id="Phobius"/>
    </source>
</evidence>
<evidence type="ECO:0000256" key="1">
    <source>
        <dbReference type="SAM" id="MobiDB-lite"/>
    </source>
</evidence>
<dbReference type="Proteomes" id="UP000184130">
    <property type="component" value="Unassembled WGS sequence"/>
</dbReference>
<keyword evidence="2" id="KW-0472">Membrane</keyword>
<keyword evidence="2" id="KW-1133">Transmembrane helix</keyword>
<keyword evidence="2" id="KW-0812">Transmembrane</keyword>
<dbReference type="EMBL" id="FRBD01000032">
    <property type="protein sequence ID" value="SHL21102.1"/>
    <property type="molecule type" value="Genomic_DNA"/>
</dbReference>
<proteinExistence type="predicted"/>
<dbReference type="AlphaFoldDB" id="A0A1M6YSS1"/>
<evidence type="ECO:0000313" key="5">
    <source>
        <dbReference type="Proteomes" id="UP000184130"/>
    </source>
</evidence>
<evidence type="ECO:0000259" key="3">
    <source>
        <dbReference type="Pfam" id="PF20990"/>
    </source>
</evidence>
<feature type="transmembrane region" description="Helical" evidence="2">
    <location>
        <begin position="261"/>
        <end position="284"/>
    </location>
</feature>
<dbReference type="Pfam" id="PF20990">
    <property type="entry name" value="DUF2207_C"/>
    <property type="match status" value="1"/>
</dbReference>
<reference evidence="4 5" key="1">
    <citation type="submission" date="2016-11" db="EMBL/GenBank/DDBJ databases">
        <authorList>
            <person name="Jaros S."/>
            <person name="Januszkiewicz K."/>
            <person name="Wedrychowicz H."/>
        </authorList>
    </citation>
    <scope>NUCLEOTIDE SEQUENCE [LARGE SCALE GENOMIC DNA]</scope>
    <source>
        <strain evidence="4 5">KHT3</strain>
    </source>
</reference>
<feature type="region of interest" description="Disordered" evidence="1">
    <location>
        <begin position="516"/>
        <end position="552"/>
    </location>
</feature>
<dbReference type="InterPro" id="IPR048389">
    <property type="entry name" value="YciQ-like_C"/>
</dbReference>
<feature type="domain" description="Predicted membrane protein YciQ-like C-terminal" evidence="3">
    <location>
        <begin position="431"/>
        <end position="478"/>
    </location>
</feature>
<sequence>MHAGMTSKLLTALLLLVAVSVLGRPQLHNLDIRVVLMKNGDALITETRQMTIDSEGTECYIGLANLGASKVSNLKVSDESGTEFLNVDWDINEDRSWKTMKCGIVETSKGYELCWGLGASGERTYTTTYTLTSMVYRYTDGVDGLRHVFLDQTVSPKPEHARITITGADTTMVFSPDSCGIWGYRFYGDLWFENGAIVAETTEPMSSEAALYLMAKFPAGMFEPTNMEDDTFENKKAQALEGSDYTDYSSDEVDWSDPETLLGIIVVVFTFLAPIVGGIWAAIYKWRARRRINKDLLWYRDIPLDGNLQTANDMLNAYKWGNADYNNLLSACILKLIDLGAIKIETHPNMQGKLEPNFTIYSLPNASEQPSLIRQIYNIFEQAAGGDKVLEPKELKQYMRSSFNSKITDAFVNALHTQTSISKFRKREDEVRQVFGLRKYLKEFTLLDERGVDEVKLWKDYMIYATLFGIADQVIRDMKKINPEYFNMDQVAGQMANDITLPTIYSVMHRGTARAAASKAARESRARGGGGHSSFHGGGGGFHGGGGGGGVR</sequence>